<dbReference type="EMBL" id="ABLD01000012">
    <property type="protein sequence ID" value="EDT09302.1"/>
    <property type="molecule type" value="Genomic_DNA"/>
</dbReference>
<accession>B1G3T0</accession>
<dbReference type="Proteomes" id="UP000005045">
    <property type="component" value="Unassembled WGS sequence"/>
</dbReference>
<reference evidence="1 2" key="1">
    <citation type="submission" date="2008-03" db="EMBL/GenBank/DDBJ databases">
        <title>Sequencing of the draft genome and assembly of Burkholderia graminis C4D1M.</title>
        <authorList>
            <consortium name="US DOE Joint Genome Institute (JGI-PGF)"/>
            <person name="Copeland A."/>
            <person name="Lucas S."/>
            <person name="Lapidus A."/>
            <person name="Glavina del Rio T."/>
            <person name="Dalin E."/>
            <person name="Tice H."/>
            <person name="Bruce D."/>
            <person name="Goodwin L."/>
            <person name="Pitluck S."/>
            <person name="Larimer F."/>
            <person name="Land M.L."/>
            <person name="Hauser L."/>
            <person name="Tiedje J."/>
            <person name="Richardson P."/>
        </authorList>
    </citation>
    <scope>NUCLEOTIDE SEQUENCE [LARGE SCALE GENOMIC DNA]</scope>
    <source>
        <strain evidence="2">ATCC 700544 / DSM 17151 / LMG 18924 / NCIMB 13744 / C4D1M</strain>
    </source>
</reference>
<name>B1G3T0_PARG4</name>
<dbReference type="RefSeq" id="WP_006050593.1">
    <property type="nucleotide sequence ID" value="NZ_ABLD01000012.1"/>
</dbReference>
<sequence>MSLVITYAPKDDESGMGFYRRLAAGNALFSWRDLASTAGVERNRRALLTRTADVARNLGLESAWTEFSRQQEDLCRGWGGLHRA</sequence>
<protein>
    <submittedName>
        <fullName evidence="1">Uncharacterized protein</fullName>
    </submittedName>
</protein>
<evidence type="ECO:0000313" key="2">
    <source>
        <dbReference type="Proteomes" id="UP000005045"/>
    </source>
</evidence>
<gene>
    <name evidence="1" type="ORF">BgramDRAFT_4024</name>
</gene>
<dbReference type="AlphaFoldDB" id="B1G3T0"/>
<evidence type="ECO:0000313" key="1">
    <source>
        <dbReference type="EMBL" id="EDT09302.1"/>
    </source>
</evidence>
<organism evidence="1 2">
    <name type="scientific">Paraburkholderia graminis (strain ATCC 700544 / DSM 17151 / LMG 18924 / NCIMB 13744 / C4D1M)</name>
    <dbReference type="NCBI Taxonomy" id="396598"/>
    <lineage>
        <taxon>Bacteria</taxon>
        <taxon>Pseudomonadati</taxon>
        <taxon>Pseudomonadota</taxon>
        <taxon>Betaproteobacteria</taxon>
        <taxon>Burkholderiales</taxon>
        <taxon>Burkholderiaceae</taxon>
        <taxon>Paraburkholderia</taxon>
    </lineage>
</organism>
<keyword evidence="2" id="KW-1185">Reference proteome</keyword>
<proteinExistence type="predicted"/>
<comment type="caution">
    <text evidence="1">The sequence shown here is derived from an EMBL/GenBank/DDBJ whole genome shotgun (WGS) entry which is preliminary data.</text>
</comment>